<evidence type="ECO:0000313" key="2">
    <source>
        <dbReference type="Proteomes" id="UP001519460"/>
    </source>
</evidence>
<dbReference type="EMBL" id="JACVVK020000307">
    <property type="protein sequence ID" value="KAK7479247.1"/>
    <property type="molecule type" value="Genomic_DNA"/>
</dbReference>
<keyword evidence="2" id="KW-1185">Reference proteome</keyword>
<sequence length="114" mass="12858">MPFQEPASDSCQGTNYDRQVKECVDATNVFDPQRSRHTKVNIVVLVFDIAPDIVFGPLCPAWFLIPTESNRRMTLNKTSRTFLIRSDNSWREPGSGPLVAGPRLQVSLTLHYPP</sequence>
<gene>
    <name evidence="1" type="ORF">BaRGS_00029495</name>
</gene>
<organism evidence="1 2">
    <name type="scientific">Batillaria attramentaria</name>
    <dbReference type="NCBI Taxonomy" id="370345"/>
    <lineage>
        <taxon>Eukaryota</taxon>
        <taxon>Metazoa</taxon>
        <taxon>Spiralia</taxon>
        <taxon>Lophotrochozoa</taxon>
        <taxon>Mollusca</taxon>
        <taxon>Gastropoda</taxon>
        <taxon>Caenogastropoda</taxon>
        <taxon>Sorbeoconcha</taxon>
        <taxon>Cerithioidea</taxon>
        <taxon>Batillariidae</taxon>
        <taxon>Batillaria</taxon>
    </lineage>
</organism>
<reference evidence="1 2" key="1">
    <citation type="journal article" date="2023" name="Sci. Data">
        <title>Genome assembly of the Korean intertidal mud-creeper Batillaria attramentaria.</title>
        <authorList>
            <person name="Patra A.K."/>
            <person name="Ho P.T."/>
            <person name="Jun S."/>
            <person name="Lee S.J."/>
            <person name="Kim Y."/>
            <person name="Won Y.J."/>
        </authorList>
    </citation>
    <scope>NUCLEOTIDE SEQUENCE [LARGE SCALE GENOMIC DNA]</scope>
    <source>
        <strain evidence="1">Wonlab-2016</strain>
    </source>
</reference>
<accession>A0ABD0JWA6</accession>
<comment type="caution">
    <text evidence="1">The sequence shown here is derived from an EMBL/GenBank/DDBJ whole genome shotgun (WGS) entry which is preliminary data.</text>
</comment>
<proteinExistence type="predicted"/>
<protein>
    <submittedName>
        <fullName evidence="1">Uncharacterized protein</fullName>
    </submittedName>
</protein>
<name>A0ABD0JWA6_9CAEN</name>
<dbReference type="Proteomes" id="UP001519460">
    <property type="component" value="Unassembled WGS sequence"/>
</dbReference>
<dbReference type="AlphaFoldDB" id="A0ABD0JWA6"/>
<evidence type="ECO:0000313" key="1">
    <source>
        <dbReference type="EMBL" id="KAK7479247.1"/>
    </source>
</evidence>